<protein>
    <recommendedName>
        <fullName evidence="5">Pentatricopeptide repeat-containing protein</fullName>
    </recommendedName>
</protein>
<feature type="repeat" description="PPR" evidence="2">
    <location>
        <begin position="512"/>
        <end position="546"/>
    </location>
</feature>
<dbReference type="GO" id="GO:0008380">
    <property type="term" value="P:RNA splicing"/>
    <property type="evidence" value="ECO:0007669"/>
    <property type="project" value="InterPro"/>
</dbReference>
<evidence type="ECO:0000313" key="3">
    <source>
        <dbReference type="EMBL" id="KAK7291600.1"/>
    </source>
</evidence>
<keyword evidence="4" id="KW-1185">Reference proteome</keyword>
<comment type="caution">
    <text evidence="3">The sequence shown here is derived from an EMBL/GenBank/DDBJ whole genome shotgun (WGS) entry which is preliminary data.</text>
</comment>
<dbReference type="Gene3D" id="1.25.40.10">
    <property type="entry name" value="Tetratricopeptide repeat domain"/>
    <property type="match status" value="3"/>
</dbReference>
<dbReference type="NCBIfam" id="TIGR00756">
    <property type="entry name" value="PPR"/>
    <property type="match status" value="3"/>
</dbReference>
<sequence length="692" mass="79194">MLRPNVGAQITVASSKSGFHPSFSTLPTEWIRTRKPRSLNPPRPSQFGFGKGIGNAPTFAFSEPLFTTMNRFRAIAAPLRFLDSPLTTRLISTRSLQLTGNQVTHSSFYSPRPLFDLPHHFPSPNIHQKLYFSSKPNSIVDLVLTNDWSQELELELEKCSSSLTHEHVLYVLKILDQNPAKASCFFKWVNEKKWFRSSSSVYSLILRVLANKETRDQFWTTLMMMKKNGFYLDEETYLPILACFKRAKMKDDCAALTLFYNRMSKENARGGVVTKVVGIISGSEWGDEVMNGLEKLKFQLSDNFVVRVLKELRNSPLKAYEFFRWVGKQSGFEQNTVTFNAIARVLARVESIEEFWSVLEEMKSVGHELDIDTYIKISRRLEKYRMMEDAGKLYEFMMDSSYKPSVQHCNLLLKSICASDMPNMDLVFRVAKKYESSGRTLTKAIYDGIHRSLTSAGEFDKAENTVKTMRNAGFEPDNITYSQLVFGLCKMRRLEEACKVLEEMESCGCNPDIKTWTILIQGYCAANEVDKAVLCLNNMIEKGCNPDAAVLGILVDSFLSQMRVNEAYKLLVEMVSKCHTSPWHGTYKKLIEELLGIRNLDEALELLCLTRKHKYTPFTEPVVRYISKFGTVEDAAKFLKAWSKGSPQSHSAYVHVFKSFLKEGRVFEAKALLSKCRRHISKRKQIRELFGK</sequence>
<dbReference type="PANTHER" id="PTHR47003">
    <property type="entry name" value="OS01G0970900 PROTEIN"/>
    <property type="match status" value="1"/>
</dbReference>
<dbReference type="Proteomes" id="UP001372338">
    <property type="component" value="Unassembled WGS sequence"/>
</dbReference>
<dbReference type="InterPro" id="IPR011990">
    <property type="entry name" value="TPR-like_helical_dom_sf"/>
</dbReference>
<dbReference type="Pfam" id="PF13041">
    <property type="entry name" value="PPR_2"/>
    <property type="match status" value="1"/>
</dbReference>
<organism evidence="3 4">
    <name type="scientific">Crotalaria pallida</name>
    <name type="common">Smooth rattlebox</name>
    <name type="synonym">Crotalaria striata</name>
    <dbReference type="NCBI Taxonomy" id="3830"/>
    <lineage>
        <taxon>Eukaryota</taxon>
        <taxon>Viridiplantae</taxon>
        <taxon>Streptophyta</taxon>
        <taxon>Embryophyta</taxon>
        <taxon>Tracheophyta</taxon>
        <taxon>Spermatophyta</taxon>
        <taxon>Magnoliopsida</taxon>
        <taxon>eudicotyledons</taxon>
        <taxon>Gunneridae</taxon>
        <taxon>Pentapetalae</taxon>
        <taxon>rosids</taxon>
        <taxon>fabids</taxon>
        <taxon>Fabales</taxon>
        <taxon>Fabaceae</taxon>
        <taxon>Papilionoideae</taxon>
        <taxon>50 kb inversion clade</taxon>
        <taxon>genistoids sensu lato</taxon>
        <taxon>core genistoids</taxon>
        <taxon>Crotalarieae</taxon>
        <taxon>Crotalaria</taxon>
    </lineage>
</organism>
<dbReference type="PANTHER" id="PTHR47003:SF2">
    <property type="entry name" value="OS01G0970900 PROTEIN"/>
    <property type="match status" value="1"/>
</dbReference>
<evidence type="ECO:0000313" key="4">
    <source>
        <dbReference type="Proteomes" id="UP001372338"/>
    </source>
</evidence>
<dbReference type="InterPro" id="IPR044578">
    <property type="entry name" value="BIR6-like"/>
</dbReference>
<evidence type="ECO:0008006" key="5">
    <source>
        <dbReference type="Google" id="ProtNLM"/>
    </source>
</evidence>
<feature type="repeat" description="PPR" evidence="2">
    <location>
        <begin position="477"/>
        <end position="511"/>
    </location>
</feature>
<reference evidence="3 4" key="1">
    <citation type="submission" date="2024-01" db="EMBL/GenBank/DDBJ databases">
        <title>The genomes of 5 underutilized Papilionoideae crops provide insights into root nodulation and disease resistanc.</title>
        <authorList>
            <person name="Yuan L."/>
        </authorList>
    </citation>
    <scope>NUCLEOTIDE SEQUENCE [LARGE SCALE GENOMIC DNA]</scope>
    <source>
        <strain evidence="3">ZHUSHIDOU_FW_LH</strain>
        <tissue evidence="3">Leaf</tissue>
    </source>
</reference>
<proteinExistence type="predicted"/>
<keyword evidence="1" id="KW-0677">Repeat</keyword>
<name>A0AAN9J3L1_CROPI</name>
<dbReference type="PROSITE" id="PS51375">
    <property type="entry name" value="PPR"/>
    <property type="match status" value="3"/>
</dbReference>
<feature type="repeat" description="PPR" evidence="2">
    <location>
        <begin position="335"/>
        <end position="369"/>
    </location>
</feature>
<dbReference type="InterPro" id="IPR002885">
    <property type="entry name" value="PPR_rpt"/>
</dbReference>
<evidence type="ECO:0000256" key="2">
    <source>
        <dbReference type="PROSITE-ProRule" id="PRU00708"/>
    </source>
</evidence>
<accession>A0AAN9J3L1</accession>
<gene>
    <name evidence="3" type="ORF">RIF29_06874</name>
</gene>
<dbReference type="Pfam" id="PF01535">
    <property type="entry name" value="PPR"/>
    <property type="match status" value="1"/>
</dbReference>
<evidence type="ECO:0000256" key="1">
    <source>
        <dbReference type="ARBA" id="ARBA00022737"/>
    </source>
</evidence>
<dbReference type="EMBL" id="JAYWIO010000001">
    <property type="protein sequence ID" value="KAK7291600.1"/>
    <property type="molecule type" value="Genomic_DNA"/>
</dbReference>
<dbReference type="AlphaFoldDB" id="A0AAN9J3L1"/>